<keyword evidence="3" id="KW-0808">Transferase</keyword>
<evidence type="ECO:0000256" key="3">
    <source>
        <dbReference type="ARBA" id="ARBA00022679"/>
    </source>
</evidence>
<evidence type="ECO:0000256" key="2">
    <source>
        <dbReference type="ARBA" id="ARBA00005182"/>
    </source>
</evidence>
<keyword evidence="5" id="KW-0574">Periplasm</keyword>
<evidence type="ECO:0000256" key="5">
    <source>
        <dbReference type="ARBA" id="ARBA00022764"/>
    </source>
</evidence>
<evidence type="ECO:0000259" key="8">
    <source>
        <dbReference type="Pfam" id="PF16822"/>
    </source>
</evidence>
<dbReference type="GO" id="GO:0042597">
    <property type="term" value="C:periplasmic space"/>
    <property type="evidence" value="ECO:0007669"/>
    <property type="project" value="UniProtKB-SubCell"/>
</dbReference>
<dbReference type="Pfam" id="PF16822">
    <property type="entry name" value="ALGX"/>
    <property type="match status" value="1"/>
</dbReference>
<keyword evidence="7" id="KW-0812">Transmembrane</keyword>
<name>A0A518F0H6_9BACT</name>
<dbReference type="AlphaFoldDB" id="A0A518F0H6"/>
<dbReference type="OrthoDB" id="9760774at2"/>
<comment type="pathway">
    <text evidence="2">Glycan biosynthesis; alginate biosynthesis.</text>
</comment>
<feature type="domain" description="AlgX/AlgJ SGNH hydrolase-like" evidence="8">
    <location>
        <begin position="109"/>
        <end position="362"/>
    </location>
</feature>
<dbReference type="RefSeq" id="WP_145204942.1">
    <property type="nucleotide sequence ID" value="NZ_CP036434.1"/>
</dbReference>
<keyword evidence="4" id="KW-0732">Signal</keyword>
<accession>A0A518F0H6</accession>
<dbReference type="EMBL" id="CP036434">
    <property type="protein sequence ID" value="QDV09840.1"/>
    <property type="molecule type" value="Genomic_DNA"/>
</dbReference>
<proteinExistence type="predicted"/>
<evidence type="ECO:0000256" key="7">
    <source>
        <dbReference type="SAM" id="Phobius"/>
    </source>
</evidence>
<comment type="subcellular location">
    <subcellularLocation>
        <location evidence="1">Periplasm</location>
    </subcellularLocation>
</comment>
<evidence type="ECO:0000256" key="1">
    <source>
        <dbReference type="ARBA" id="ARBA00004418"/>
    </source>
</evidence>
<keyword evidence="10" id="KW-1185">Reference proteome</keyword>
<protein>
    <recommendedName>
        <fullName evidence="8">AlgX/AlgJ SGNH hydrolase-like domain-containing protein</fullName>
    </recommendedName>
</protein>
<keyword evidence="7" id="KW-1133">Transmembrane helix</keyword>
<dbReference type="GO" id="GO:0042121">
    <property type="term" value="P:alginic acid biosynthetic process"/>
    <property type="evidence" value="ECO:0007669"/>
    <property type="project" value="UniProtKB-UniPathway"/>
</dbReference>
<feature type="transmembrane region" description="Helical" evidence="7">
    <location>
        <begin position="20"/>
        <end position="42"/>
    </location>
</feature>
<reference evidence="9 10" key="1">
    <citation type="submission" date="2019-02" db="EMBL/GenBank/DDBJ databases">
        <title>Deep-cultivation of Planctomycetes and their phenomic and genomic characterization uncovers novel biology.</title>
        <authorList>
            <person name="Wiegand S."/>
            <person name="Jogler M."/>
            <person name="Boedeker C."/>
            <person name="Pinto D."/>
            <person name="Vollmers J."/>
            <person name="Rivas-Marin E."/>
            <person name="Kohn T."/>
            <person name="Peeters S.H."/>
            <person name="Heuer A."/>
            <person name="Rast P."/>
            <person name="Oberbeckmann S."/>
            <person name="Bunk B."/>
            <person name="Jeske O."/>
            <person name="Meyerdierks A."/>
            <person name="Storesund J.E."/>
            <person name="Kallscheuer N."/>
            <person name="Luecker S."/>
            <person name="Lage O.M."/>
            <person name="Pohl T."/>
            <person name="Merkel B.J."/>
            <person name="Hornburger P."/>
            <person name="Mueller R.-W."/>
            <person name="Bruemmer F."/>
            <person name="Labrenz M."/>
            <person name="Spormann A.M."/>
            <person name="Op den Camp H."/>
            <person name="Overmann J."/>
            <person name="Amann R."/>
            <person name="Jetten M.S.M."/>
            <person name="Mascher T."/>
            <person name="Medema M.H."/>
            <person name="Devos D.P."/>
            <person name="Kaster A.-K."/>
            <person name="Ovreas L."/>
            <person name="Rohde M."/>
            <person name="Galperin M.Y."/>
            <person name="Jogler C."/>
        </authorList>
    </citation>
    <scope>NUCLEOTIDE SEQUENCE [LARGE SCALE GENOMIC DNA]</scope>
    <source>
        <strain evidence="9 10">Poly30</strain>
    </source>
</reference>
<evidence type="ECO:0000313" key="10">
    <source>
        <dbReference type="Proteomes" id="UP000320390"/>
    </source>
</evidence>
<evidence type="ECO:0000313" key="9">
    <source>
        <dbReference type="EMBL" id="QDV09840.1"/>
    </source>
</evidence>
<evidence type="ECO:0000256" key="4">
    <source>
        <dbReference type="ARBA" id="ARBA00022729"/>
    </source>
</evidence>
<organism evidence="9 10">
    <name type="scientific">Saltatorellus ferox</name>
    <dbReference type="NCBI Taxonomy" id="2528018"/>
    <lineage>
        <taxon>Bacteria</taxon>
        <taxon>Pseudomonadati</taxon>
        <taxon>Planctomycetota</taxon>
        <taxon>Planctomycetia</taxon>
        <taxon>Planctomycetia incertae sedis</taxon>
        <taxon>Saltatorellus</taxon>
    </lineage>
</organism>
<dbReference type="GO" id="GO:0016740">
    <property type="term" value="F:transferase activity"/>
    <property type="evidence" value="ECO:0007669"/>
    <property type="project" value="UniProtKB-KW"/>
</dbReference>
<keyword evidence="7" id="KW-0472">Membrane</keyword>
<dbReference type="InterPro" id="IPR031811">
    <property type="entry name" value="ALGX/ALGJ_SGNH-like"/>
</dbReference>
<keyword evidence="6" id="KW-0016">Alginate biosynthesis</keyword>
<dbReference type="Proteomes" id="UP000320390">
    <property type="component" value="Chromosome"/>
</dbReference>
<evidence type="ECO:0000256" key="6">
    <source>
        <dbReference type="ARBA" id="ARBA00022841"/>
    </source>
</evidence>
<sequence>MSLTKELIELPAADPGRKRWVAALTVIVSLGVLSGTGAVEVLMPPSKRMLIGEEKEQAERAARDTSWWDGSRARSIETDFRLRGRVRREVAPYWGLFMLALGDVPSRALVVGKNGHLFYRERIARDPSKETDGARLLAKVFGAIDRCLAARGSKLIVVPLPRKVVADQAMLPKGLEFWPEYDRFVIDTFKSSGIRTVDLLPRWTAPGAESIYLRHDSHWARAGVVTFADEVAHQVPDLPRNTATIEYVDGPPNMTIGVLTHAGILPRHPSHEWANPQVEPAFFLLPPGREQRIDSGKEPAEILLAGSSFCDGFFARAILAYQLQAPVIDASLRGRLPVYSLSEGIRVREPDQLPRFLIAEFPIHQAEAIRPGAESTMRACFTILNHLYRADISRPLPADLFPGAAKETPRLNRPLIHYPPGTLLSSGDGILAIRVDFESEAMTQWRLSCSGMSLSIRVPPGRHTRILPVFESDDPAGSFWLAPVNEPALGAGVTATVVTDVGLSSLRPLALTSPETSIHRHSGPTYLHRHDALLLQWEEPTKGPFVVEASGRDFEGKKAARRWSFERSEGARAAAFTLGHLALGHLDLVTVTGPEGPVTLHLGSLVPPVPGTLPAPQGPKTPR</sequence>
<gene>
    <name evidence="9" type="ORF">Poly30_54000</name>
</gene>
<dbReference type="UniPathway" id="UPA00286"/>